<keyword evidence="4 5" id="KW-0472">Membrane</keyword>
<proteinExistence type="predicted"/>
<dbReference type="EMBL" id="WQLW01000012">
    <property type="protein sequence ID" value="MVO10401.1"/>
    <property type="molecule type" value="Genomic_DNA"/>
</dbReference>
<feature type="transmembrane region" description="Helical" evidence="5">
    <location>
        <begin position="57"/>
        <end position="79"/>
    </location>
</feature>
<evidence type="ECO:0000256" key="4">
    <source>
        <dbReference type="ARBA" id="ARBA00023136"/>
    </source>
</evidence>
<dbReference type="OrthoDB" id="9808930at2"/>
<keyword evidence="2 5" id="KW-0812">Transmembrane</keyword>
<keyword evidence="7" id="KW-1185">Reference proteome</keyword>
<keyword evidence="3 5" id="KW-1133">Transmembrane helix</keyword>
<gene>
    <name evidence="6" type="ORF">GOQ30_14600</name>
</gene>
<protein>
    <submittedName>
        <fullName evidence="6">DUF4870 domain-containing protein</fullName>
    </submittedName>
</protein>
<evidence type="ECO:0000256" key="5">
    <source>
        <dbReference type="SAM" id="Phobius"/>
    </source>
</evidence>
<evidence type="ECO:0000256" key="2">
    <source>
        <dbReference type="ARBA" id="ARBA00022692"/>
    </source>
</evidence>
<dbReference type="RefSeq" id="WP_140998827.1">
    <property type="nucleotide sequence ID" value="NZ_VDCZ01000012.1"/>
</dbReference>
<comment type="caution">
    <text evidence="6">The sequence shown here is derived from an EMBL/GenBank/DDBJ whole genome shotgun (WGS) entry which is preliminary data.</text>
</comment>
<comment type="subcellular location">
    <subcellularLocation>
        <location evidence="1">Membrane</location>
        <topology evidence="1">Multi-pass membrane protein</topology>
    </subcellularLocation>
</comment>
<evidence type="ECO:0000256" key="3">
    <source>
        <dbReference type="ARBA" id="ARBA00022989"/>
    </source>
</evidence>
<name>A0A6I4IU33_9FLAO</name>
<feature type="transmembrane region" description="Helical" evidence="5">
    <location>
        <begin position="12"/>
        <end position="36"/>
    </location>
</feature>
<dbReference type="Proteomes" id="UP000431264">
    <property type="component" value="Unassembled WGS sequence"/>
</dbReference>
<organism evidence="6 7">
    <name type="scientific">Flavobacterium profundi</name>
    <dbReference type="NCBI Taxonomy" id="1774945"/>
    <lineage>
        <taxon>Bacteria</taxon>
        <taxon>Pseudomonadati</taxon>
        <taxon>Bacteroidota</taxon>
        <taxon>Flavobacteriia</taxon>
        <taxon>Flavobacteriales</taxon>
        <taxon>Flavobacteriaceae</taxon>
        <taxon>Flavobacterium</taxon>
    </lineage>
</organism>
<feature type="transmembrane region" description="Helical" evidence="5">
    <location>
        <begin position="107"/>
        <end position="133"/>
    </location>
</feature>
<sequence length="151" mass="17199">METSNEKSIGSLIHLSTLSQYLIPFGNYLFPLLLWSSKKEKSAFIDYTGKQALNFQLSMLLYSLIALVIAIPTCLYWFINIIERLEISDQQVTVREIITAENISGMVILGIVAVIIALFLKLGEFFLIIYASFKSANGEYYHYPLTINFIK</sequence>
<reference evidence="7" key="1">
    <citation type="submission" date="2019-05" db="EMBL/GenBank/DDBJ databases">
        <title>Flavobacterium profundi sp. nov., isolated from a deep-sea seamount.</title>
        <authorList>
            <person name="Zhang D.-C."/>
        </authorList>
    </citation>
    <scope>NUCLEOTIDE SEQUENCE [LARGE SCALE GENOMIC DNA]</scope>
    <source>
        <strain evidence="7">TP390</strain>
    </source>
</reference>
<dbReference type="AlphaFoldDB" id="A0A6I4IU33"/>
<accession>A0A6I4IU33</accession>
<evidence type="ECO:0000313" key="6">
    <source>
        <dbReference type="EMBL" id="MVO10401.1"/>
    </source>
</evidence>
<dbReference type="Pfam" id="PF09685">
    <property type="entry name" value="MamF_MmsF"/>
    <property type="match status" value="1"/>
</dbReference>
<evidence type="ECO:0000313" key="7">
    <source>
        <dbReference type="Proteomes" id="UP000431264"/>
    </source>
</evidence>
<evidence type="ECO:0000256" key="1">
    <source>
        <dbReference type="ARBA" id="ARBA00004141"/>
    </source>
</evidence>
<dbReference type="InterPro" id="IPR019109">
    <property type="entry name" value="MamF_MmsF"/>
</dbReference>